<feature type="non-terminal residue" evidence="2">
    <location>
        <position position="86"/>
    </location>
</feature>
<keyword evidence="3" id="KW-1185">Reference proteome</keyword>
<evidence type="ECO:0000256" key="1">
    <source>
        <dbReference type="SAM" id="MobiDB-lite"/>
    </source>
</evidence>
<accession>A0AAV4V0S8</accession>
<protein>
    <submittedName>
        <fullName evidence="2">Uncharacterized protein</fullName>
    </submittedName>
</protein>
<feature type="compositionally biased region" description="Basic and acidic residues" evidence="1">
    <location>
        <begin position="76"/>
        <end position="86"/>
    </location>
</feature>
<comment type="caution">
    <text evidence="2">The sequence shown here is derived from an EMBL/GenBank/DDBJ whole genome shotgun (WGS) entry which is preliminary data.</text>
</comment>
<sequence>MWTVIIYHLLGSHHTFDNGFIHNFFPRFFKFAVTLGLAMLAVQTLIPLNHSSPQNSTEEEREAPSWLAQLLTAETQSEKSRSPQLT</sequence>
<evidence type="ECO:0000313" key="2">
    <source>
        <dbReference type="EMBL" id="GIY63453.1"/>
    </source>
</evidence>
<evidence type="ECO:0000313" key="3">
    <source>
        <dbReference type="Proteomes" id="UP001054945"/>
    </source>
</evidence>
<gene>
    <name evidence="2" type="ORF">CEXT_698721</name>
</gene>
<proteinExistence type="predicted"/>
<feature type="region of interest" description="Disordered" evidence="1">
    <location>
        <begin position="50"/>
        <end position="86"/>
    </location>
</feature>
<name>A0AAV4V0S8_CAEEX</name>
<reference evidence="2 3" key="1">
    <citation type="submission" date="2021-06" db="EMBL/GenBank/DDBJ databases">
        <title>Caerostris extrusa draft genome.</title>
        <authorList>
            <person name="Kono N."/>
            <person name="Arakawa K."/>
        </authorList>
    </citation>
    <scope>NUCLEOTIDE SEQUENCE [LARGE SCALE GENOMIC DNA]</scope>
</reference>
<dbReference type="EMBL" id="BPLR01013745">
    <property type="protein sequence ID" value="GIY63453.1"/>
    <property type="molecule type" value="Genomic_DNA"/>
</dbReference>
<organism evidence="2 3">
    <name type="scientific">Caerostris extrusa</name>
    <name type="common">Bark spider</name>
    <name type="synonym">Caerostris bankana</name>
    <dbReference type="NCBI Taxonomy" id="172846"/>
    <lineage>
        <taxon>Eukaryota</taxon>
        <taxon>Metazoa</taxon>
        <taxon>Ecdysozoa</taxon>
        <taxon>Arthropoda</taxon>
        <taxon>Chelicerata</taxon>
        <taxon>Arachnida</taxon>
        <taxon>Araneae</taxon>
        <taxon>Araneomorphae</taxon>
        <taxon>Entelegynae</taxon>
        <taxon>Araneoidea</taxon>
        <taxon>Araneidae</taxon>
        <taxon>Caerostris</taxon>
    </lineage>
</organism>
<dbReference type="AlphaFoldDB" id="A0AAV4V0S8"/>
<dbReference type="Proteomes" id="UP001054945">
    <property type="component" value="Unassembled WGS sequence"/>
</dbReference>